<evidence type="ECO:0000313" key="4">
    <source>
        <dbReference type="RefSeq" id="XP_016973792.1"/>
    </source>
</evidence>
<feature type="region of interest" description="Disordered" evidence="1">
    <location>
        <begin position="396"/>
        <end position="418"/>
    </location>
</feature>
<proteinExistence type="predicted"/>
<protein>
    <submittedName>
        <fullName evidence="4">Uncharacterized protein LOC108040723</fullName>
    </submittedName>
</protein>
<dbReference type="GeneID" id="108040723"/>
<evidence type="ECO:0000313" key="2">
    <source>
        <dbReference type="EnsemblMetazoa" id="XP_016973792.1"/>
    </source>
</evidence>
<name>A0A6P4E748_DRORH</name>
<evidence type="ECO:0000256" key="1">
    <source>
        <dbReference type="SAM" id="MobiDB-lite"/>
    </source>
</evidence>
<dbReference type="AlphaFoldDB" id="A0A6P4E748"/>
<reference evidence="2" key="3">
    <citation type="submission" date="2025-05" db="UniProtKB">
        <authorList>
            <consortium name="EnsemblMetazoa"/>
        </authorList>
    </citation>
    <scope>IDENTIFICATION</scope>
</reference>
<reference evidence="3" key="1">
    <citation type="journal article" date="2021" name="Elife">
        <title>Highly contiguous assemblies of 101 drosophilid genomes.</title>
        <authorList>
            <person name="Kim B.Y."/>
            <person name="Wang J.R."/>
            <person name="Miller D.E."/>
            <person name="Barmina O."/>
            <person name="Delaney E."/>
            <person name="Thompson A."/>
            <person name="Comeault A.A."/>
            <person name="Peede D."/>
            <person name="D'Agostino E.R."/>
            <person name="Pelaez J."/>
            <person name="Aguilar J.M."/>
            <person name="Haji D."/>
            <person name="Matsunaga T."/>
            <person name="Armstrong E.E."/>
            <person name="Zych M."/>
            <person name="Ogawa Y."/>
            <person name="Stamenkovic-Radak M."/>
            <person name="Jelic M."/>
            <person name="Veselinovic M.S."/>
            <person name="Tanaskovic M."/>
            <person name="Eric P."/>
            <person name="Gao J.J."/>
            <person name="Katoh T.K."/>
            <person name="Toda M.J."/>
            <person name="Watabe H."/>
            <person name="Watada M."/>
            <person name="Davis J.S."/>
            <person name="Moyle L.C."/>
            <person name="Manoli G."/>
            <person name="Bertolini E."/>
            <person name="Kostal V."/>
            <person name="Hawley R.S."/>
            <person name="Takahashi A."/>
            <person name="Jones C.D."/>
            <person name="Price D.K."/>
            <person name="Whiteman N."/>
            <person name="Kopp A."/>
            <person name="Matute D.R."/>
            <person name="Petrov D.A."/>
        </authorList>
    </citation>
    <scope>NUCLEOTIDE SEQUENCE [LARGE SCALE GENOMIC DNA]</scope>
</reference>
<organism evidence="4">
    <name type="scientific">Drosophila rhopaloa</name>
    <name type="common">Fruit fly</name>
    <dbReference type="NCBI Taxonomy" id="1041015"/>
    <lineage>
        <taxon>Eukaryota</taxon>
        <taxon>Metazoa</taxon>
        <taxon>Ecdysozoa</taxon>
        <taxon>Arthropoda</taxon>
        <taxon>Hexapoda</taxon>
        <taxon>Insecta</taxon>
        <taxon>Pterygota</taxon>
        <taxon>Neoptera</taxon>
        <taxon>Endopterygota</taxon>
        <taxon>Diptera</taxon>
        <taxon>Brachycera</taxon>
        <taxon>Muscomorpha</taxon>
        <taxon>Ephydroidea</taxon>
        <taxon>Drosophilidae</taxon>
        <taxon>Drosophila</taxon>
        <taxon>Sophophora</taxon>
    </lineage>
</organism>
<evidence type="ECO:0000313" key="3">
    <source>
        <dbReference type="Proteomes" id="UP001652680"/>
    </source>
</evidence>
<dbReference type="RefSeq" id="XP_016973792.1">
    <property type="nucleotide sequence ID" value="XM_017118303.1"/>
</dbReference>
<sequence length="493" mass="56847">MNSHPASKKNHLVLVSFTDTKRRCCVEDQVLENDIRILDNKSMLLRMQNNTAKPVKSWDSPRYYRHLEFDAVGHDLEPQIRTELGDFMAQMFRHHRHGSLLRLLLQKNHNPNFLARLLVTEVDKLMVALRYRLKAVNVDYFDVRKFEMVNMLVEPTAVPNRRRITPCGKAVSSTRDLYQWLINDFTVLRGSGLGDDYLDFEFVYRDSMALQHKIHLSVFHIFGSENRPDLVDFFGSLPKGRPNGSTLLSDCLKESFDFKSPLPAVVMFELPVAPDLSDARRKILKLADLAYVSLKKARKLMAKPETKPVSQTSISLFKLNRTSDNRSSVGSVPDISQAHGRRTTKLSDAEYNGLAYWYGRIDSKFAELKLAMEQHFVDLYKRKSLDLRSEIRTINQDLSDENDESGGDGARPQRTPVEVDSTRKTYLVLKKEFKKLELEAEKTTYASVLRVYISTKNYELSEAEKTLKQREVENIRLRLIQYINTPDSSIFGD</sequence>
<dbReference type="EnsemblMetazoa" id="XM_017118303.2">
    <property type="protein sequence ID" value="XP_016973792.1"/>
    <property type="gene ID" value="LOC108040723"/>
</dbReference>
<accession>A0A6P4E748</accession>
<dbReference type="Proteomes" id="UP001652680">
    <property type="component" value="Unassembled WGS sequence"/>
</dbReference>
<gene>
    <name evidence="4" type="primary">LOC108040723</name>
    <name evidence="2" type="synonym">108040723</name>
</gene>
<dbReference type="OrthoDB" id="8040827at2759"/>
<keyword evidence="3" id="KW-1185">Reference proteome</keyword>
<reference evidence="4" key="2">
    <citation type="submission" date="2025-04" db="UniProtKB">
        <authorList>
            <consortium name="RefSeq"/>
        </authorList>
    </citation>
    <scope>IDENTIFICATION</scope>
</reference>